<evidence type="ECO:0000313" key="4">
    <source>
        <dbReference type="Proteomes" id="UP000052943"/>
    </source>
</evidence>
<dbReference type="Gene3D" id="2.120.10.80">
    <property type="entry name" value="Kelch-type beta propeller"/>
    <property type="match status" value="2"/>
</dbReference>
<evidence type="ECO:0000256" key="1">
    <source>
        <dbReference type="ARBA" id="ARBA00022441"/>
    </source>
</evidence>
<organism evidence="3 4">
    <name type="scientific">Phytophthora nicotianae</name>
    <name type="common">Potato buckeye rot agent</name>
    <name type="synonym">Phytophthora parasitica</name>
    <dbReference type="NCBI Taxonomy" id="4792"/>
    <lineage>
        <taxon>Eukaryota</taxon>
        <taxon>Sar</taxon>
        <taxon>Stramenopiles</taxon>
        <taxon>Oomycota</taxon>
        <taxon>Peronosporomycetes</taxon>
        <taxon>Peronosporales</taxon>
        <taxon>Peronosporaceae</taxon>
        <taxon>Phytophthora</taxon>
    </lineage>
</organism>
<dbReference type="InterPro" id="IPR015915">
    <property type="entry name" value="Kelch-typ_b-propeller"/>
</dbReference>
<dbReference type="EMBL" id="LNFO01005772">
    <property type="protein sequence ID" value="KUF76500.1"/>
    <property type="molecule type" value="Genomic_DNA"/>
</dbReference>
<comment type="caution">
    <text evidence="3">The sequence shown here is derived from an EMBL/GenBank/DDBJ whole genome shotgun (WGS) entry which is preliminary data.</text>
</comment>
<dbReference type="PANTHER" id="PTHR46376">
    <property type="entry name" value="LEUCINE-ZIPPER-LIKE TRANSCRIPTIONAL REGULATOR 1"/>
    <property type="match status" value="1"/>
</dbReference>
<keyword evidence="2" id="KW-0677">Repeat</keyword>
<dbReference type="OrthoDB" id="10251809at2759"/>
<gene>
    <name evidence="3" type="ORF">AM587_10001810</name>
</gene>
<name>A0A0W8BXP0_PHYNI</name>
<dbReference type="InterPro" id="IPR051568">
    <property type="entry name" value="LZTR1/Attractin"/>
</dbReference>
<evidence type="ECO:0000256" key="2">
    <source>
        <dbReference type="ARBA" id="ARBA00022737"/>
    </source>
</evidence>
<evidence type="ECO:0000313" key="3">
    <source>
        <dbReference type="EMBL" id="KUF76500.1"/>
    </source>
</evidence>
<dbReference type="SUPFAM" id="SSF117281">
    <property type="entry name" value="Kelch motif"/>
    <property type="match status" value="1"/>
</dbReference>
<reference evidence="3 4" key="1">
    <citation type="submission" date="2015-11" db="EMBL/GenBank/DDBJ databases">
        <title>Genomes and virulence difference between two physiological races of Phytophthora nicotianae.</title>
        <authorList>
            <person name="Liu H."/>
            <person name="Ma X."/>
            <person name="Yu H."/>
            <person name="Fang D."/>
            <person name="Li Y."/>
            <person name="Wang X."/>
            <person name="Wang W."/>
            <person name="Dong Y."/>
            <person name="Xiao B."/>
        </authorList>
    </citation>
    <scope>NUCLEOTIDE SEQUENCE [LARGE SCALE GENOMIC DNA]</scope>
    <source>
        <strain evidence="4">race 0</strain>
    </source>
</reference>
<keyword evidence="1" id="KW-0880">Kelch repeat</keyword>
<dbReference type="Proteomes" id="UP000052943">
    <property type="component" value="Unassembled WGS sequence"/>
</dbReference>
<proteinExistence type="predicted"/>
<accession>A0A0W8BXP0</accession>
<dbReference type="GO" id="GO:0005794">
    <property type="term" value="C:Golgi apparatus"/>
    <property type="evidence" value="ECO:0007669"/>
    <property type="project" value="TreeGrafter"/>
</dbReference>
<dbReference type="STRING" id="4790.A0A0W8BXP0"/>
<dbReference type="PANTHER" id="PTHR46376:SF1">
    <property type="entry name" value="LEUCINE-ZIPPER-LIKE TRANSCRIPTIONAL REGULATOR 1"/>
    <property type="match status" value="1"/>
</dbReference>
<protein>
    <submittedName>
        <fullName evidence="3">Ras guanine nucleotide exchange factor F</fullName>
    </submittedName>
</protein>
<dbReference type="Pfam" id="PF24681">
    <property type="entry name" value="Kelch_KLHDC2_KLHL20_DRC7"/>
    <property type="match status" value="1"/>
</dbReference>
<dbReference type="AlphaFoldDB" id="A0A0W8BXP0"/>
<sequence>MALQQSPRAWVPVPCENPSAAPCHRSLHVCAVRKDSLYIFGGYDGSNRINDFYEFNFKRKLWSVVLAIGSAPSPRDRHVAVVYKDSFYVFAGFDGSSRVNDFIEYNFLTQRWSNVVVSAGLPPTARHSHAAVVYDTRVWSLLATEGPAPIARDSHVAVIHSNSMYIFGGSTGTAVNDFYELDLGK</sequence>